<evidence type="ECO:0000313" key="5">
    <source>
        <dbReference type="Proteomes" id="UP000694941"/>
    </source>
</evidence>
<evidence type="ECO:0000259" key="4">
    <source>
        <dbReference type="PROSITE" id="PS50004"/>
    </source>
</evidence>
<name>A0ABM1T913_LIMPO</name>
<evidence type="ECO:0000256" key="1">
    <source>
        <dbReference type="ARBA" id="ARBA00022723"/>
    </source>
</evidence>
<dbReference type="PANTHER" id="PTHR45911">
    <property type="entry name" value="C2 DOMAIN-CONTAINING PROTEIN"/>
    <property type="match status" value="1"/>
</dbReference>
<dbReference type="PANTHER" id="PTHR45911:SF4">
    <property type="entry name" value="MULTIPLE C2 AND TRANSMEMBRANE DOMAIN-CONTAINING PROTEIN"/>
    <property type="match status" value="1"/>
</dbReference>
<keyword evidence="3" id="KW-1133">Transmembrane helix</keyword>
<keyword evidence="3" id="KW-0812">Transmembrane</keyword>
<dbReference type="SMART" id="SM00239">
    <property type="entry name" value="C2"/>
    <property type="match status" value="3"/>
</dbReference>
<keyword evidence="2" id="KW-0106">Calcium</keyword>
<keyword evidence="5" id="KW-1185">Reference proteome</keyword>
<gene>
    <name evidence="6" type="primary">LOC106468326</name>
</gene>
<dbReference type="Gene3D" id="2.60.40.150">
    <property type="entry name" value="C2 domain"/>
    <property type="match status" value="3"/>
</dbReference>
<dbReference type="InterPro" id="IPR035892">
    <property type="entry name" value="C2_domain_sf"/>
</dbReference>
<protein>
    <submittedName>
        <fullName evidence="6">Multiple C2 and transmembrane domain-containing protein 1-like</fullName>
    </submittedName>
</protein>
<feature type="domain" description="C2" evidence="4">
    <location>
        <begin position="322"/>
        <end position="440"/>
    </location>
</feature>
<keyword evidence="3" id="KW-0472">Membrane</keyword>
<evidence type="ECO:0000256" key="3">
    <source>
        <dbReference type="SAM" id="Phobius"/>
    </source>
</evidence>
<keyword evidence="1" id="KW-0479">Metal-binding</keyword>
<feature type="domain" description="C2" evidence="4">
    <location>
        <begin position="480"/>
        <end position="595"/>
    </location>
</feature>
<evidence type="ECO:0000256" key="2">
    <source>
        <dbReference type="ARBA" id="ARBA00022837"/>
    </source>
</evidence>
<dbReference type="Pfam" id="PF00168">
    <property type="entry name" value="C2"/>
    <property type="match status" value="3"/>
</dbReference>
<dbReference type="CDD" id="cd08376">
    <property type="entry name" value="C2B_MCTP_PRT"/>
    <property type="match status" value="1"/>
</dbReference>
<feature type="domain" description="C2" evidence="4">
    <location>
        <begin position="174"/>
        <end position="290"/>
    </location>
</feature>
<dbReference type="CDD" id="cd04042">
    <property type="entry name" value="C2A_MCTP_PRT"/>
    <property type="match status" value="1"/>
</dbReference>
<dbReference type="InterPro" id="IPR000008">
    <property type="entry name" value="C2_dom"/>
</dbReference>
<dbReference type="CDD" id="cd08377">
    <property type="entry name" value="C2C_MCTP_PRT"/>
    <property type="match status" value="1"/>
</dbReference>
<proteinExistence type="predicted"/>
<sequence>MLCCKRQIDGDIKNKRDIKKRSGFLKKLRPKKQRRLTEHKTFEVEPSVPFIDGCTSSPNIRRNRRFRPGRRLQNMWSTMKGLARRNSPKKQNEKQSNWYVTDTTEAACSVTDSEGSQDQMRLGSDSPLKRLSHSVPNIHQAACSTGGSAVTGECEVSFTGNDMVKSNSSMVHVFESTIQKSHLSPHQYVDYILDIHLYSGHDLIAKDFCGTSDPYVKFKQKRKTLYKSRTILKNLNPVWDEHFSVSVEDIQHPLVIQVFDYDRGVLDDFMGTADIDLTELELNRQTSLSLTLKTSAHAQKCKTFLGTIDLSVTLYSRVETNTEESISRSSSIVNRCQSWDSVLTVVLVEGRDLYPGDNDSVGEPYVKFRLGDEKYRSKKANKTTNPKWLEEFTLNIYGAHSKILDVTVWDKSYYNRSTIIGSYTLNLEKLEQEKTHRIWLDLETGTGSLYLLLTISAIYIRENVSDLLWCRDAIHGRSCCLGQYDFSNSLSNRRDIGLLTVKVYKARGLRAADFGGKSDPYCVVELVNARLQTHTEYRTLNPEWNKVFSFQVRDIHAILDVSVYDQDTDKQFEFLGRVCIPLLQIKNNKKLWYNLKDEKLSNYVKGEILLELNVTYNPIKACIRTFSPREKKYTIPERKFKQMVLLKNLNRVHLLMSDFLVLANFVNSCLLWESTSCSILALLTFLVVTYMFQLYMIPIGFLLVFLKSLFFNSSTKQSILEKEREELQHMDEDDEEEKLNKTSVFQKQSYTAALHFISDLAAEILRFTTHGKYKYWAMKERSKSFKDRIQAVQDLVALIQNILGYGASFGERCKNIFNFTVPFLSWLAIILLVGATMVLYTVPFRFIIMLWGLHMFTKKLWNYQAPLNFELLDFLSCVPDDQEKVKYSNQMMIDKPNSNGMNN</sequence>
<feature type="transmembrane region" description="Helical" evidence="3">
    <location>
        <begin position="679"/>
        <end position="706"/>
    </location>
</feature>
<dbReference type="RefSeq" id="XP_022252369.1">
    <property type="nucleotide sequence ID" value="XM_022396661.1"/>
</dbReference>
<feature type="transmembrane region" description="Helical" evidence="3">
    <location>
        <begin position="826"/>
        <end position="853"/>
    </location>
</feature>
<dbReference type="PROSITE" id="PS50004">
    <property type="entry name" value="C2"/>
    <property type="match status" value="3"/>
</dbReference>
<accession>A0ABM1T913</accession>
<dbReference type="GeneID" id="106468326"/>
<dbReference type="SUPFAM" id="SSF49562">
    <property type="entry name" value="C2 domain (Calcium/lipid-binding domain, CaLB)"/>
    <property type="match status" value="3"/>
</dbReference>
<dbReference type="Proteomes" id="UP000694941">
    <property type="component" value="Unplaced"/>
</dbReference>
<reference evidence="6" key="1">
    <citation type="submission" date="2025-08" db="UniProtKB">
        <authorList>
            <consortium name="RefSeq"/>
        </authorList>
    </citation>
    <scope>IDENTIFICATION</scope>
    <source>
        <tissue evidence="6">Muscle</tissue>
    </source>
</reference>
<organism evidence="5 6">
    <name type="scientific">Limulus polyphemus</name>
    <name type="common">Atlantic horseshoe crab</name>
    <dbReference type="NCBI Taxonomy" id="6850"/>
    <lineage>
        <taxon>Eukaryota</taxon>
        <taxon>Metazoa</taxon>
        <taxon>Ecdysozoa</taxon>
        <taxon>Arthropoda</taxon>
        <taxon>Chelicerata</taxon>
        <taxon>Merostomata</taxon>
        <taxon>Xiphosura</taxon>
        <taxon>Limulidae</taxon>
        <taxon>Limulus</taxon>
    </lineage>
</organism>
<evidence type="ECO:0000313" key="6">
    <source>
        <dbReference type="RefSeq" id="XP_022252369.1"/>
    </source>
</evidence>
<dbReference type="PRINTS" id="PR00360">
    <property type="entry name" value="C2DOMAIN"/>
</dbReference>